<organism evidence="1 2">
    <name type="scientific">Viridibacillus arvi</name>
    <dbReference type="NCBI Taxonomy" id="263475"/>
    <lineage>
        <taxon>Bacteria</taxon>
        <taxon>Bacillati</taxon>
        <taxon>Bacillota</taxon>
        <taxon>Bacilli</taxon>
        <taxon>Bacillales</taxon>
        <taxon>Caryophanaceae</taxon>
        <taxon>Viridibacillus</taxon>
    </lineage>
</organism>
<accession>A0A0M0LEJ4</accession>
<dbReference type="Proteomes" id="UP000036867">
    <property type="component" value="Unassembled WGS sequence"/>
</dbReference>
<evidence type="ECO:0000313" key="1">
    <source>
        <dbReference type="EMBL" id="KOO49500.1"/>
    </source>
</evidence>
<dbReference type="RefSeq" id="WP_053417666.1">
    <property type="nucleotide sequence ID" value="NZ_JBCMNK010000026.1"/>
</dbReference>
<comment type="caution">
    <text evidence="1">The sequence shown here is derived from an EMBL/GenBank/DDBJ whole genome shotgun (WGS) entry which is preliminary data.</text>
</comment>
<keyword evidence="2" id="KW-1185">Reference proteome</keyword>
<proteinExistence type="predicted"/>
<reference evidence="2" key="1">
    <citation type="submission" date="2015-08" db="EMBL/GenBank/DDBJ databases">
        <title>Fjat-10028 dsm 16317.</title>
        <authorList>
            <person name="Liu B."/>
            <person name="Wang J."/>
            <person name="Zhu Y."/>
            <person name="Liu G."/>
            <person name="Chen Q."/>
            <person name="Chen Z."/>
            <person name="Lan J."/>
            <person name="Che J."/>
            <person name="Ge C."/>
            <person name="Shi H."/>
            <person name="Pan Z."/>
            <person name="Liu X."/>
        </authorList>
    </citation>
    <scope>NUCLEOTIDE SEQUENCE [LARGE SCALE GENOMIC DNA]</scope>
    <source>
        <strain evidence="2">DSM 16317</strain>
    </source>
</reference>
<name>A0A0M0LEJ4_9BACL</name>
<evidence type="ECO:0000313" key="2">
    <source>
        <dbReference type="Proteomes" id="UP000036867"/>
    </source>
</evidence>
<protein>
    <submittedName>
        <fullName evidence="1">Uncharacterized protein</fullName>
    </submittedName>
</protein>
<dbReference type="STRING" id="263475.AMD00_14170"/>
<dbReference type="EMBL" id="LILB01000005">
    <property type="protein sequence ID" value="KOO49500.1"/>
    <property type="molecule type" value="Genomic_DNA"/>
</dbReference>
<dbReference type="AlphaFoldDB" id="A0A0M0LEJ4"/>
<gene>
    <name evidence="1" type="ORF">AMD00_14170</name>
</gene>
<dbReference type="GeneID" id="301137244"/>
<dbReference type="OrthoDB" id="2988403at2"/>
<sequence>METLIGIEKMVIINGEEIKIKQLGLKHLFKFVSILKKAKIVGYFMQLMTDLNSVEEETEEEKRVKYLQVVFNLIFELVEAEGEIYEFIGSIVGKKKEDVENLPLDTFVEVIEAVFTSKDLTDFFSAVQRILSKQTDQKTV</sequence>